<reference evidence="1 2" key="1">
    <citation type="submission" date="2016-11" db="EMBL/GenBank/DDBJ databases">
        <title>The macronuclear genome of Stentor coeruleus: a giant cell with tiny introns.</title>
        <authorList>
            <person name="Slabodnick M."/>
            <person name="Ruby J.G."/>
            <person name="Reiff S.B."/>
            <person name="Swart E.C."/>
            <person name="Gosai S."/>
            <person name="Prabakaran S."/>
            <person name="Witkowska E."/>
            <person name="Larue G.E."/>
            <person name="Fisher S."/>
            <person name="Freeman R.M."/>
            <person name="Gunawardena J."/>
            <person name="Chu W."/>
            <person name="Stover N.A."/>
            <person name="Gregory B.D."/>
            <person name="Nowacki M."/>
            <person name="Derisi J."/>
            <person name="Roy S.W."/>
            <person name="Marshall W.F."/>
            <person name="Sood P."/>
        </authorList>
    </citation>
    <scope>NUCLEOTIDE SEQUENCE [LARGE SCALE GENOMIC DNA]</scope>
    <source>
        <strain evidence="1">WM001</strain>
    </source>
</reference>
<dbReference type="InterPro" id="IPR015915">
    <property type="entry name" value="Kelch-typ_b-propeller"/>
</dbReference>
<dbReference type="AlphaFoldDB" id="A0A1R2CXT7"/>
<protein>
    <submittedName>
        <fullName evidence="1">Uncharacterized protein</fullName>
    </submittedName>
</protein>
<evidence type="ECO:0000313" key="2">
    <source>
        <dbReference type="Proteomes" id="UP000187209"/>
    </source>
</evidence>
<dbReference type="Proteomes" id="UP000187209">
    <property type="component" value="Unassembled WGS sequence"/>
</dbReference>
<evidence type="ECO:0000313" key="1">
    <source>
        <dbReference type="EMBL" id="OMJ93812.1"/>
    </source>
</evidence>
<proteinExistence type="predicted"/>
<sequence length="215" mass="24919">MIVSLVEEIKKYKEVNKKNFETLEYLSSFKTFAEIKYEHIKPNYIEYYDLLNYKKSSNVVDSEFFIISGPANTNEIGLINLDTLEFSKKIISDYVNRGLAIICTISKDKLFIYGGLNHIQKAINDGYIIDIYKGTSRKIKKDYNNSYTEAVLKNNFIYIFGGLTEPLMLLSTSRSYNLKSNRWKELVNLPVASFQMRGSQLYLIYRLADNLSSEP</sequence>
<name>A0A1R2CXT7_9CILI</name>
<accession>A0A1R2CXT7</accession>
<gene>
    <name evidence="1" type="ORF">SteCoe_3135</name>
</gene>
<dbReference type="OrthoDB" id="327059at2759"/>
<keyword evidence="2" id="KW-1185">Reference proteome</keyword>
<organism evidence="1 2">
    <name type="scientific">Stentor coeruleus</name>
    <dbReference type="NCBI Taxonomy" id="5963"/>
    <lineage>
        <taxon>Eukaryota</taxon>
        <taxon>Sar</taxon>
        <taxon>Alveolata</taxon>
        <taxon>Ciliophora</taxon>
        <taxon>Postciliodesmatophora</taxon>
        <taxon>Heterotrichea</taxon>
        <taxon>Heterotrichida</taxon>
        <taxon>Stentoridae</taxon>
        <taxon>Stentor</taxon>
    </lineage>
</organism>
<dbReference type="SUPFAM" id="SSF117281">
    <property type="entry name" value="Kelch motif"/>
    <property type="match status" value="1"/>
</dbReference>
<dbReference type="EMBL" id="MPUH01000036">
    <property type="protein sequence ID" value="OMJ93812.1"/>
    <property type="molecule type" value="Genomic_DNA"/>
</dbReference>
<dbReference type="Gene3D" id="2.120.10.80">
    <property type="entry name" value="Kelch-type beta propeller"/>
    <property type="match status" value="1"/>
</dbReference>
<comment type="caution">
    <text evidence="1">The sequence shown here is derived from an EMBL/GenBank/DDBJ whole genome shotgun (WGS) entry which is preliminary data.</text>
</comment>